<keyword evidence="4 6" id="KW-0472">Membrane</keyword>
<dbReference type="PANTHER" id="PTHR33048:SF149">
    <property type="entry name" value="UBID FAMILY DECARBOXYLASE"/>
    <property type="match status" value="1"/>
</dbReference>
<evidence type="ECO:0000256" key="6">
    <source>
        <dbReference type="SAM" id="Phobius"/>
    </source>
</evidence>
<comment type="subcellular location">
    <subcellularLocation>
        <location evidence="1">Membrane</location>
        <topology evidence="1">Multi-pass membrane protein</topology>
    </subcellularLocation>
</comment>
<protein>
    <recommendedName>
        <fullName evidence="7">Rhodopsin domain-containing protein</fullName>
    </recommendedName>
</protein>
<evidence type="ECO:0000256" key="2">
    <source>
        <dbReference type="ARBA" id="ARBA00022692"/>
    </source>
</evidence>
<dbReference type="InterPro" id="IPR049326">
    <property type="entry name" value="Rhodopsin_dom_fungi"/>
</dbReference>
<accession>A0AAJ6QJQ0</accession>
<reference evidence="8" key="2">
    <citation type="submission" date="2025-08" db="UniProtKB">
        <authorList>
            <consortium name="RefSeq"/>
        </authorList>
    </citation>
    <scope>IDENTIFICATION</scope>
</reference>
<proteinExistence type="inferred from homology"/>
<sequence>MANDGGGSPHDLVVQTWIMYSIAILLFLVRLFARYKRLGFRFQVEDYLMVVAVGFYTAFAVTNIFIIEGGGSNLYEPASLYNTFSASEIAARVKGSKIEFASENCQLCTIYSLKACMLLVHSRLTSNLWQHRLVKIIAGYTLIGWITTELVLFLNCRPLSGYWTLPPPHKECSTYFRYEVVQCVFNISSDIFILCVILPMFIRAKMPWKTKLPVIVVFSMGIVVIACAIISKYFTFHNIYDDSYQFWYLREASIGMYVTNLPFVWSLARSTLSFLRTSQYTNKGRYNEAQYGTDHASNARWKSGVNSRSTRNMPTIYDTRTGRADGITRTESEENIIKWVGWDMSPTNRPHRLVATTQSGLMEMDRMTSLSERRPRLSSRKTDQAMIVLWIVSTEPTSSRYDLEFLPGVSHFCSPGRGGKTL</sequence>
<dbReference type="Pfam" id="PF20684">
    <property type="entry name" value="Fung_rhodopsin"/>
    <property type="match status" value="1"/>
</dbReference>
<dbReference type="PANTHER" id="PTHR33048">
    <property type="entry name" value="PTH11-LIKE INTEGRAL MEMBRANE PROTEIN (AFU_ORTHOLOGUE AFUA_5G11245)"/>
    <property type="match status" value="1"/>
</dbReference>
<dbReference type="AlphaFoldDB" id="A0AAJ6QJQ0"/>
<evidence type="ECO:0000256" key="4">
    <source>
        <dbReference type="ARBA" id="ARBA00023136"/>
    </source>
</evidence>
<dbReference type="KEGG" id="ang:An02g13470"/>
<evidence type="ECO:0000256" key="5">
    <source>
        <dbReference type="ARBA" id="ARBA00038359"/>
    </source>
</evidence>
<organism evidence="8">
    <name type="scientific">Aspergillus niger</name>
    <dbReference type="NCBI Taxonomy" id="5061"/>
    <lineage>
        <taxon>Eukaryota</taxon>
        <taxon>Fungi</taxon>
        <taxon>Dikarya</taxon>
        <taxon>Ascomycota</taxon>
        <taxon>Pezizomycotina</taxon>
        <taxon>Eurotiomycetes</taxon>
        <taxon>Eurotiomycetidae</taxon>
        <taxon>Eurotiales</taxon>
        <taxon>Aspergillaceae</taxon>
        <taxon>Aspergillus</taxon>
        <taxon>Aspergillus subgen. Circumdati</taxon>
    </lineage>
</organism>
<dbReference type="InterPro" id="IPR052337">
    <property type="entry name" value="SAT4-like"/>
</dbReference>
<evidence type="ECO:0000256" key="1">
    <source>
        <dbReference type="ARBA" id="ARBA00004141"/>
    </source>
</evidence>
<evidence type="ECO:0000259" key="7">
    <source>
        <dbReference type="Pfam" id="PF20684"/>
    </source>
</evidence>
<feature type="transmembrane region" description="Helical" evidence="6">
    <location>
        <begin position="175"/>
        <end position="202"/>
    </location>
</feature>
<dbReference type="GeneID" id="4979887"/>
<dbReference type="RefSeq" id="XP_001400478.1">
    <property type="nucleotide sequence ID" value="XM_001400441.3"/>
</dbReference>
<feature type="transmembrane region" description="Helical" evidence="6">
    <location>
        <begin position="254"/>
        <end position="275"/>
    </location>
</feature>
<feature type="transmembrane region" description="Helical" evidence="6">
    <location>
        <begin position="214"/>
        <end position="234"/>
    </location>
</feature>
<name>A0AAJ6QJQ0_ASPNG</name>
<feature type="domain" description="Rhodopsin" evidence="7">
    <location>
        <begin position="29"/>
        <end position="268"/>
    </location>
</feature>
<keyword evidence="3 6" id="KW-1133">Transmembrane helix</keyword>
<gene>
    <name evidence="8" type="ORF">An02g13470</name>
</gene>
<feature type="transmembrane region" description="Helical" evidence="6">
    <location>
        <begin position="133"/>
        <end position="155"/>
    </location>
</feature>
<feature type="transmembrane region" description="Helical" evidence="6">
    <location>
        <begin position="12"/>
        <end position="33"/>
    </location>
</feature>
<comment type="similarity">
    <text evidence="5">Belongs to the SAT4 family.</text>
</comment>
<evidence type="ECO:0000256" key="3">
    <source>
        <dbReference type="ARBA" id="ARBA00022989"/>
    </source>
</evidence>
<keyword evidence="2 6" id="KW-0812">Transmembrane</keyword>
<evidence type="ECO:0000313" key="8">
    <source>
        <dbReference type="RefSeq" id="XP_001400478.1"/>
    </source>
</evidence>
<reference evidence="8" key="1">
    <citation type="submission" date="2025-02" db="EMBL/GenBank/DDBJ databases">
        <authorList>
            <consortium name="NCBI Genome Project"/>
        </authorList>
    </citation>
    <scope>NUCLEOTIDE SEQUENCE</scope>
</reference>
<dbReference type="VEuPathDB" id="FungiDB:An02g13470"/>
<dbReference type="GO" id="GO:0016020">
    <property type="term" value="C:membrane"/>
    <property type="evidence" value="ECO:0007669"/>
    <property type="project" value="UniProtKB-SubCell"/>
</dbReference>